<organism evidence="2 3">
    <name type="scientific">Thalictrum thalictroides</name>
    <name type="common">Rue-anemone</name>
    <name type="synonym">Anemone thalictroides</name>
    <dbReference type="NCBI Taxonomy" id="46969"/>
    <lineage>
        <taxon>Eukaryota</taxon>
        <taxon>Viridiplantae</taxon>
        <taxon>Streptophyta</taxon>
        <taxon>Embryophyta</taxon>
        <taxon>Tracheophyta</taxon>
        <taxon>Spermatophyta</taxon>
        <taxon>Magnoliopsida</taxon>
        <taxon>Ranunculales</taxon>
        <taxon>Ranunculaceae</taxon>
        <taxon>Thalictroideae</taxon>
        <taxon>Thalictrum</taxon>
    </lineage>
</organism>
<dbReference type="InterPro" id="IPR036397">
    <property type="entry name" value="RNaseH_sf"/>
</dbReference>
<dbReference type="PANTHER" id="PTHR47723:SF19">
    <property type="entry name" value="POLYNUCLEOTIDYL TRANSFERASE, RIBONUCLEASE H-LIKE SUPERFAMILY PROTEIN"/>
    <property type="match status" value="1"/>
</dbReference>
<comment type="caution">
    <text evidence="2">The sequence shown here is derived from an EMBL/GenBank/DDBJ whole genome shotgun (WGS) entry which is preliminary data.</text>
</comment>
<dbReference type="Gene3D" id="3.30.420.10">
    <property type="entry name" value="Ribonuclease H-like superfamily/Ribonuclease H"/>
    <property type="match status" value="1"/>
</dbReference>
<dbReference type="InterPro" id="IPR002156">
    <property type="entry name" value="RNaseH_domain"/>
</dbReference>
<dbReference type="GO" id="GO:0003676">
    <property type="term" value="F:nucleic acid binding"/>
    <property type="evidence" value="ECO:0007669"/>
    <property type="project" value="InterPro"/>
</dbReference>
<protein>
    <recommendedName>
        <fullName evidence="1">RNase H type-1 domain-containing protein</fullName>
    </recommendedName>
</protein>
<gene>
    <name evidence="2" type="ORF">FRX31_013937</name>
</gene>
<name>A0A7J6WGD1_THATH</name>
<dbReference type="InterPro" id="IPR012337">
    <property type="entry name" value="RNaseH-like_sf"/>
</dbReference>
<dbReference type="AlphaFoldDB" id="A0A7J6WGD1"/>
<sequence length="202" mass="22793">MRYSNLHMVIKDTQLNRAATTRIQASIQFRVVQGITCQWQPPLPDFIMLNTDGKLTDEGGGCAGIFRRTDGSVMMAYHKGSNGTSIGYIEIEAILLGLQIAKDAQVTKIQVRTDSLEAFNNITNICKPTWRNRNMVNRIKAKMQDFDEANIGHIFRETNRAADWLTKRCISSDVCTIFCNPLPRELDIIVQHDAVGTLFTRT</sequence>
<dbReference type="CDD" id="cd06222">
    <property type="entry name" value="RNase_H_like"/>
    <property type="match status" value="1"/>
</dbReference>
<dbReference type="EMBL" id="JABWDY010015946">
    <property type="protein sequence ID" value="KAF5196476.1"/>
    <property type="molecule type" value="Genomic_DNA"/>
</dbReference>
<dbReference type="Proteomes" id="UP000554482">
    <property type="component" value="Unassembled WGS sequence"/>
</dbReference>
<dbReference type="InterPro" id="IPR044730">
    <property type="entry name" value="RNase_H-like_dom_plant"/>
</dbReference>
<reference evidence="2 3" key="1">
    <citation type="submission" date="2020-06" db="EMBL/GenBank/DDBJ databases">
        <title>Transcriptomic and genomic resources for Thalictrum thalictroides and T. hernandezii: Facilitating candidate gene discovery in an emerging model plant lineage.</title>
        <authorList>
            <person name="Arias T."/>
            <person name="Riano-Pachon D.M."/>
            <person name="Di Stilio V.S."/>
        </authorList>
    </citation>
    <scope>NUCLEOTIDE SEQUENCE [LARGE SCALE GENOMIC DNA]</scope>
    <source>
        <strain evidence="3">cv. WT478/WT964</strain>
        <tissue evidence="2">Leaves</tissue>
    </source>
</reference>
<evidence type="ECO:0000259" key="1">
    <source>
        <dbReference type="Pfam" id="PF13456"/>
    </source>
</evidence>
<proteinExistence type="predicted"/>
<keyword evidence="3" id="KW-1185">Reference proteome</keyword>
<dbReference type="GO" id="GO:0004523">
    <property type="term" value="F:RNA-DNA hybrid ribonuclease activity"/>
    <property type="evidence" value="ECO:0007669"/>
    <property type="project" value="InterPro"/>
</dbReference>
<dbReference type="InterPro" id="IPR053151">
    <property type="entry name" value="RNase_H-like"/>
</dbReference>
<dbReference type="Pfam" id="PF13456">
    <property type="entry name" value="RVT_3"/>
    <property type="match status" value="1"/>
</dbReference>
<dbReference type="SUPFAM" id="SSF53098">
    <property type="entry name" value="Ribonuclease H-like"/>
    <property type="match status" value="1"/>
</dbReference>
<evidence type="ECO:0000313" key="3">
    <source>
        <dbReference type="Proteomes" id="UP000554482"/>
    </source>
</evidence>
<feature type="domain" description="RNase H type-1" evidence="1">
    <location>
        <begin position="50"/>
        <end position="169"/>
    </location>
</feature>
<evidence type="ECO:0000313" key="2">
    <source>
        <dbReference type="EMBL" id="KAF5196476.1"/>
    </source>
</evidence>
<dbReference type="PANTHER" id="PTHR47723">
    <property type="entry name" value="OS05G0353850 PROTEIN"/>
    <property type="match status" value="1"/>
</dbReference>
<dbReference type="OrthoDB" id="1841727at2759"/>
<accession>A0A7J6WGD1</accession>